<dbReference type="GO" id="GO:0007059">
    <property type="term" value="P:chromosome segregation"/>
    <property type="evidence" value="ECO:0007669"/>
    <property type="project" value="UniProtKB-UniRule"/>
</dbReference>
<evidence type="ECO:0000256" key="2">
    <source>
        <dbReference type="ARBA" id="ARBA00010450"/>
    </source>
</evidence>
<feature type="active site" description="O-(3'-phospho-DNA)-tyrosine intermediate" evidence="10">
    <location>
        <position position="321"/>
    </location>
</feature>
<dbReference type="InterPro" id="IPR011932">
    <property type="entry name" value="Recomb_XerD"/>
</dbReference>
<comment type="similarity">
    <text evidence="10">Belongs to the 'phage' integrase family. XerC subfamily.</text>
</comment>
<dbReference type="PANTHER" id="PTHR30349:SF81">
    <property type="entry name" value="TYROSINE RECOMBINASE XERC"/>
    <property type="match status" value="1"/>
</dbReference>
<keyword evidence="5 10" id="KW-0159">Chromosome partition</keyword>
<keyword evidence="8 10" id="KW-0233">DNA recombination</keyword>
<evidence type="ECO:0000256" key="4">
    <source>
        <dbReference type="ARBA" id="ARBA00022618"/>
    </source>
</evidence>
<comment type="similarity">
    <text evidence="2">Belongs to the 'phage' integrase family. XerD subfamily.</text>
</comment>
<dbReference type="PATRIC" id="fig|1813736.3.peg.3713"/>
<evidence type="ECO:0000259" key="12">
    <source>
        <dbReference type="PROSITE" id="PS51900"/>
    </source>
</evidence>
<feature type="domain" description="Tyr recombinase" evidence="11">
    <location>
        <begin position="150"/>
        <end position="334"/>
    </location>
</feature>
<dbReference type="CDD" id="cd00798">
    <property type="entry name" value="INT_XerDC_C"/>
    <property type="match status" value="1"/>
</dbReference>
<dbReference type="InterPro" id="IPR013762">
    <property type="entry name" value="Integrase-like_cat_sf"/>
</dbReference>
<dbReference type="STRING" id="1855912.LuPra_03504"/>
<evidence type="ECO:0000313" key="14">
    <source>
        <dbReference type="Proteomes" id="UP000076079"/>
    </source>
</evidence>
<feature type="active site" evidence="10">
    <location>
        <position position="190"/>
    </location>
</feature>
<comment type="subcellular location">
    <subcellularLocation>
        <location evidence="1 10">Cytoplasm</location>
    </subcellularLocation>
</comment>
<dbReference type="InterPro" id="IPR010998">
    <property type="entry name" value="Integrase_recombinase_N"/>
</dbReference>
<feature type="active site" evidence="10">
    <location>
        <position position="289"/>
    </location>
</feature>
<reference evidence="14" key="2">
    <citation type="submission" date="2016-04" db="EMBL/GenBank/DDBJ databases">
        <title>First Complete Genome Sequence of a Subdivision 6 Acidobacterium.</title>
        <authorList>
            <person name="Huang S."/>
            <person name="Vieira S."/>
            <person name="Bunk B."/>
            <person name="Riedel T."/>
            <person name="Sproeer C."/>
            <person name="Overmann J."/>
        </authorList>
    </citation>
    <scope>NUCLEOTIDE SEQUENCE [LARGE SCALE GENOMIC DNA]</scope>
    <source>
        <strain evidence="14">DSM 100886 HEG_-6_39</strain>
    </source>
</reference>
<feature type="active site" evidence="10">
    <location>
        <position position="214"/>
    </location>
</feature>
<dbReference type="SUPFAM" id="SSF47823">
    <property type="entry name" value="lambda integrase-like, N-terminal domain"/>
    <property type="match status" value="1"/>
</dbReference>
<dbReference type="InterPro" id="IPR002104">
    <property type="entry name" value="Integrase_catalytic"/>
</dbReference>
<comment type="subunit">
    <text evidence="10">Forms a cyclic heterotetrameric complex composed of two molecules of XerC and two molecules of XerD.</text>
</comment>
<keyword evidence="3 10" id="KW-0963">Cytoplasm</keyword>
<proteinExistence type="inferred from homology"/>
<feature type="active site" evidence="10">
    <location>
        <position position="286"/>
    </location>
</feature>
<dbReference type="GO" id="GO:0051301">
    <property type="term" value="P:cell division"/>
    <property type="evidence" value="ECO:0007669"/>
    <property type="project" value="UniProtKB-KW"/>
</dbReference>
<dbReference type="GO" id="GO:0005737">
    <property type="term" value="C:cytoplasm"/>
    <property type="evidence" value="ECO:0007669"/>
    <property type="project" value="UniProtKB-SubCell"/>
</dbReference>
<keyword evidence="6 10" id="KW-0229">DNA integration</keyword>
<dbReference type="InterPro" id="IPR004107">
    <property type="entry name" value="Integrase_SAM-like_N"/>
</dbReference>
<feature type="active site" evidence="10">
    <location>
        <position position="312"/>
    </location>
</feature>
<evidence type="ECO:0000256" key="5">
    <source>
        <dbReference type="ARBA" id="ARBA00022829"/>
    </source>
</evidence>
<dbReference type="PROSITE" id="PS51898">
    <property type="entry name" value="TYR_RECOMBINASE"/>
    <property type="match status" value="1"/>
</dbReference>
<dbReference type="GO" id="GO:0006313">
    <property type="term" value="P:DNA transposition"/>
    <property type="evidence" value="ECO:0007669"/>
    <property type="project" value="UniProtKB-UniRule"/>
</dbReference>
<dbReference type="NCBIfam" id="NF001399">
    <property type="entry name" value="PRK00283.1"/>
    <property type="match status" value="1"/>
</dbReference>
<keyword evidence="9 10" id="KW-0131">Cell cycle</keyword>
<gene>
    <name evidence="13" type="primary">xerD_2</name>
    <name evidence="10" type="synonym">xerC</name>
    <name evidence="13" type="ORF">LuPra_03504</name>
</gene>
<dbReference type="Pfam" id="PF02899">
    <property type="entry name" value="Phage_int_SAM_1"/>
    <property type="match status" value="1"/>
</dbReference>
<dbReference type="NCBIfam" id="TIGR02225">
    <property type="entry name" value="recomb_XerD"/>
    <property type="match status" value="1"/>
</dbReference>
<dbReference type="SUPFAM" id="SSF56349">
    <property type="entry name" value="DNA breaking-rejoining enzymes"/>
    <property type="match status" value="1"/>
</dbReference>
<dbReference type="HAMAP" id="MF_01808">
    <property type="entry name" value="Recomb_XerC_XerD"/>
    <property type="match status" value="1"/>
</dbReference>
<organism evidence="13 14">
    <name type="scientific">Luteitalea pratensis</name>
    <dbReference type="NCBI Taxonomy" id="1855912"/>
    <lineage>
        <taxon>Bacteria</taxon>
        <taxon>Pseudomonadati</taxon>
        <taxon>Acidobacteriota</taxon>
        <taxon>Vicinamibacteria</taxon>
        <taxon>Vicinamibacterales</taxon>
        <taxon>Vicinamibacteraceae</taxon>
        <taxon>Luteitalea</taxon>
    </lineage>
</organism>
<evidence type="ECO:0000259" key="11">
    <source>
        <dbReference type="PROSITE" id="PS51898"/>
    </source>
</evidence>
<evidence type="ECO:0000256" key="1">
    <source>
        <dbReference type="ARBA" id="ARBA00004496"/>
    </source>
</evidence>
<dbReference type="Proteomes" id="UP000076079">
    <property type="component" value="Chromosome"/>
</dbReference>
<dbReference type="Pfam" id="PF00589">
    <property type="entry name" value="Phage_integrase"/>
    <property type="match status" value="1"/>
</dbReference>
<evidence type="ECO:0000256" key="10">
    <source>
        <dbReference type="HAMAP-Rule" id="MF_01808"/>
    </source>
</evidence>
<evidence type="ECO:0000256" key="6">
    <source>
        <dbReference type="ARBA" id="ARBA00022908"/>
    </source>
</evidence>
<evidence type="ECO:0000256" key="3">
    <source>
        <dbReference type="ARBA" id="ARBA00022490"/>
    </source>
</evidence>
<dbReference type="InterPro" id="IPR044068">
    <property type="entry name" value="CB"/>
</dbReference>
<dbReference type="InterPro" id="IPR023009">
    <property type="entry name" value="Tyrosine_recombinase_XerC/XerD"/>
</dbReference>
<dbReference type="Gene3D" id="1.10.150.130">
    <property type="match status" value="1"/>
</dbReference>
<dbReference type="PROSITE" id="PS51900">
    <property type="entry name" value="CB"/>
    <property type="match status" value="1"/>
</dbReference>
<sequence length="340" mass="37216">MRCIDIYASNSMPREASVHIAISGDVKTADSRGYAGKVSADSPSPSDARIDAYLDHLRVVRRLQPLSIESYNRDLLQLARFAAGRGSSPEVLSLQDLEAFVRALMAEGYSPRSVARMVAGVRGFYKHLLVSRVIASNPSEDLRPPRAWRTLPRYLSLEEVDALLGAPDLSTPRGLRDRALLDVLYATGLRVSELVSLRPPDLNLEVGFLTCIGKGDKQRIVPVGDLAIASLRAYLGGGRMALLKGQASPWLFPGGRGTSALTRVGFWKLLKGYALKAGVSHDVSPHVLRHSFATHLLDRGADLRAIQMMLGHAALSTTQIYTHVLEARLKRVYDAHHPRA</sequence>
<reference evidence="13 14" key="1">
    <citation type="journal article" date="2016" name="Genome Announc.">
        <title>First Complete Genome Sequence of a Subdivision 6 Acidobacterium Strain.</title>
        <authorList>
            <person name="Huang S."/>
            <person name="Vieira S."/>
            <person name="Bunk B."/>
            <person name="Riedel T."/>
            <person name="Sproer C."/>
            <person name="Overmann J."/>
        </authorList>
    </citation>
    <scope>NUCLEOTIDE SEQUENCE [LARGE SCALE GENOMIC DNA]</scope>
    <source>
        <strain evidence="14">DSM 100886 HEG_-6_39</strain>
    </source>
</reference>
<keyword evidence="4 10" id="KW-0132">Cell division</keyword>
<protein>
    <recommendedName>
        <fullName evidence="10">Tyrosine recombinase XerC</fullName>
    </recommendedName>
</protein>
<keyword evidence="14" id="KW-1185">Reference proteome</keyword>
<evidence type="ECO:0000313" key="13">
    <source>
        <dbReference type="EMBL" id="AMY10274.1"/>
    </source>
</evidence>
<dbReference type="KEGG" id="abac:LuPra_03504"/>
<dbReference type="GO" id="GO:0003677">
    <property type="term" value="F:DNA binding"/>
    <property type="evidence" value="ECO:0007669"/>
    <property type="project" value="UniProtKB-UniRule"/>
</dbReference>
<evidence type="ECO:0000256" key="9">
    <source>
        <dbReference type="ARBA" id="ARBA00023306"/>
    </source>
</evidence>
<dbReference type="InterPro" id="IPR011010">
    <property type="entry name" value="DNA_brk_join_enz"/>
</dbReference>
<dbReference type="AlphaFoldDB" id="A0A143PR35"/>
<accession>A0A143PR35</accession>
<comment type="function">
    <text evidence="10">Site-specific tyrosine recombinase, which acts by catalyzing the cutting and rejoining of the recombining DNA molecules. The XerC-XerD complex is essential to convert dimers of the bacterial chromosome into monomers to permit their segregation at cell division. It also contributes to the segregational stability of plasmids.</text>
</comment>
<dbReference type="GO" id="GO:0009037">
    <property type="term" value="F:tyrosine-based site-specific recombinase activity"/>
    <property type="evidence" value="ECO:0007669"/>
    <property type="project" value="UniProtKB-UniRule"/>
</dbReference>
<keyword evidence="7 10" id="KW-0238">DNA-binding</keyword>
<feature type="domain" description="Core-binding (CB)" evidence="12">
    <location>
        <begin position="44"/>
        <end position="129"/>
    </location>
</feature>
<evidence type="ECO:0000256" key="7">
    <source>
        <dbReference type="ARBA" id="ARBA00023125"/>
    </source>
</evidence>
<dbReference type="EMBL" id="CP015136">
    <property type="protein sequence ID" value="AMY10274.1"/>
    <property type="molecule type" value="Genomic_DNA"/>
</dbReference>
<evidence type="ECO:0000256" key="8">
    <source>
        <dbReference type="ARBA" id="ARBA00023172"/>
    </source>
</evidence>
<dbReference type="PANTHER" id="PTHR30349">
    <property type="entry name" value="PHAGE INTEGRASE-RELATED"/>
    <property type="match status" value="1"/>
</dbReference>
<dbReference type="InterPro" id="IPR050090">
    <property type="entry name" value="Tyrosine_recombinase_XerCD"/>
</dbReference>
<name>A0A143PR35_LUTPR</name>
<dbReference type="Gene3D" id="1.10.443.10">
    <property type="entry name" value="Intergrase catalytic core"/>
    <property type="match status" value="1"/>
</dbReference>